<protein>
    <submittedName>
        <fullName evidence="2">Uncharacterized protein</fullName>
    </submittedName>
</protein>
<feature type="compositionally biased region" description="Polar residues" evidence="1">
    <location>
        <begin position="340"/>
        <end position="352"/>
    </location>
</feature>
<dbReference type="EMBL" id="KL142388">
    <property type="protein sequence ID" value="KDR72637.1"/>
    <property type="molecule type" value="Genomic_DNA"/>
</dbReference>
<dbReference type="STRING" id="685588.A0A067SRG6"/>
<gene>
    <name evidence="2" type="ORF">GALMADRAFT_228909</name>
</gene>
<feature type="compositionally biased region" description="Polar residues" evidence="1">
    <location>
        <begin position="142"/>
        <end position="156"/>
    </location>
</feature>
<reference evidence="3" key="1">
    <citation type="journal article" date="2014" name="Proc. Natl. Acad. Sci. U.S.A.">
        <title>Extensive sampling of basidiomycete genomes demonstrates inadequacy of the white-rot/brown-rot paradigm for wood decay fungi.</title>
        <authorList>
            <person name="Riley R."/>
            <person name="Salamov A.A."/>
            <person name="Brown D.W."/>
            <person name="Nagy L.G."/>
            <person name="Floudas D."/>
            <person name="Held B.W."/>
            <person name="Levasseur A."/>
            <person name="Lombard V."/>
            <person name="Morin E."/>
            <person name="Otillar R."/>
            <person name="Lindquist E.A."/>
            <person name="Sun H."/>
            <person name="LaButti K.M."/>
            <person name="Schmutz J."/>
            <person name="Jabbour D."/>
            <person name="Luo H."/>
            <person name="Baker S.E."/>
            <person name="Pisabarro A.G."/>
            <person name="Walton J.D."/>
            <person name="Blanchette R.A."/>
            <person name="Henrissat B."/>
            <person name="Martin F."/>
            <person name="Cullen D."/>
            <person name="Hibbett D.S."/>
            <person name="Grigoriev I.V."/>
        </authorList>
    </citation>
    <scope>NUCLEOTIDE SEQUENCE [LARGE SCALE GENOMIC DNA]</scope>
    <source>
        <strain evidence="3">CBS 339.88</strain>
    </source>
</reference>
<feature type="compositionally biased region" description="Low complexity" evidence="1">
    <location>
        <begin position="157"/>
        <end position="174"/>
    </location>
</feature>
<feature type="compositionally biased region" description="Polar residues" evidence="1">
    <location>
        <begin position="301"/>
        <end position="333"/>
    </location>
</feature>
<feature type="compositionally biased region" description="Low complexity" evidence="1">
    <location>
        <begin position="202"/>
        <end position="213"/>
    </location>
</feature>
<feature type="compositionally biased region" description="Polar residues" evidence="1">
    <location>
        <begin position="178"/>
        <end position="201"/>
    </location>
</feature>
<feature type="compositionally biased region" description="Polar residues" evidence="1">
    <location>
        <begin position="102"/>
        <end position="115"/>
    </location>
</feature>
<evidence type="ECO:0000313" key="2">
    <source>
        <dbReference type="EMBL" id="KDR72637.1"/>
    </source>
</evidence>
<evidence type="ECO:0000313" key="3">
    <source>
        <dbReference type="Proteomes" id="UP000027222"/>
    </source>
</evidence>
<feature type="compositionally biased region" description="Polar residues" evidence="1">
    <location>
        <begin position="214"/>
        <end position="232"/>
    </location>
</feature>
<sequence>MNTNNNSTTTSGNASSGFGTKIKGAVEAVHGAGENIRGTMLGAVDTMSKKGPTKNDEIAREGRLEMERGLAKLRGTNVTSQAGTGPTGATTGMASSYPEPSANANVNANQLQTDQFHGGGAAHGTGLTGAKTGTAPSFPEPSANTGANQLQTDQFQGGNATHGTGLTGATAAAASSYPEHSSNANANQFQTDQYQGGNRTHGTGPTGATAATASSYEPSSNANQFQTDQFQSGGAPHGTGPTNTAAMSGPGYTDDFKQPHGHTTGGPADTYPSHHRDDAIAGVPPAQLQEVRAVNQDYHLAQNSRSEYDPSQATYRGQTTAKEPVDTVSNDQRTGMPDSGYNNTSGPNTTHPNVDPVN</sequence>
<feature type="region of interest" description="Disordered" evidence="1">
    <location>
        <begin position="77"/>
        <end position="283"/>
    </location>
</feature>
<name>A0A067SRG6_GALM3</name>
<dbReference type="AlphaFoldDB" id="A0A067SRG6"/>
<feature type="compositionally biased region" description="Low complexity" evidence="1">
    <location>
        <begin position="79"/>
        <end position="96"/>
    </location>
</feature>
<organism evidence="2 3">
    <name type="scientific">Galerina marginata (strain CBS 339.88)</name>
    <dbReference type="NCBI Taxonomy" id="685588"/>
    <lineage>
        <taxon>Eukaryota</taxon>
        <taxon>Fungi</taxon>
        <taxon>Dikarya</taxon>
        <taxon>Basidiomycota</taxon>
        <taxon>Agaricomycotina</taxon>
        <taxon>Agaricomycetes</taxon>
        <taxon>Agaricomycetidae</taxon>
        <taxon>Agaricales</taxon>
        <taxon>Agaricineae</taxon>
        <taxon>Strophariaceae</taxon>
        <taxon>Galerina</taxon>
    </lineage>
</organism>
<dbReference type="Proteomes" id="UP000027222">
    <property type="component" value="Unassembled WGS sequence"/>
</dbReference>
<dbReference type="OrthoDB" id="2590867at2759"/>
<feature type="region of interest" description="Disordered" evidence="1">
    <location>
        <begin position="301"/>
        <end position="358"/>
    </location>
</feature>
<feature type="compositionally biased region" description="Gly residues" evidence="1">
    <location>
        <begin position="117"/>
        <end position="127"/>
    </location>
</feature>
<proteinExistence type="predicted"/>
<accession>A0A067SRG6</accession>
<dbReference type="HOGENOM" id="CLU_773979_0_0_1"/>
<keyword evidence="3" id="KW-1185">Reference proteome</keyword>
<evidence type="ECO:0000256" key="1">
    <source>
        <dbReference type="SAM" id="MobiDB-lite"/>
    </source>
</evidence>